<proteinExistence type="predicted"/>
<gene>
    <name evidence="1" type="ORF">ISN45_Aa06g012130</name>
</gene>
<sequence length="41" mass="4656">SLLCSLSGESLNRYPLNHYIISVTGTRSYMMLLGLLQRLLE</sequence>
<dbReference type="Proteomes" id="UP000694240">
    <property type="component" value="Chromosome 11"/>
</dbReference>
<feature type="non-terminal residue" evidence="1">
    <location>
        <position position="41"/>
    </location>
</feature>
<dbReference type="AlphaFoldDB" id="A0A8T1YWE8"/>
<evidence type="ECO:0000313" key="1">
    <source>
        <dbReference type="EMBL" id="KAG7550432.1"/>
    </source>
</evidence>
<evidence type="ECO:0000313" key="2">
    <source>
        <dbReference type="Proteomes" id="UP000694240"/>
    </source>
</evidence>
<reference evidence="1 2" key="1">
    <citation type="submission" date="2020-12" db="EMBL/GenBank/DDBJ databases">
        <title>Concerted genomic and epigenomic changes stabilize Arabidopsis allopolyploids.</title>
        <authorList>
            <person name="Chen Z."/>
        </authorList>
    </citation>
    <scope>NUCLEOTIDE SEQUENCE [LARGE SCALE GENOMIC DNA]</scope>
    <source>
        <strain evidence="1">Allo738</strain>
        <tissue evidence="1">Leaf</tissue>
    </source>
</reference>
<comment type="caution">
    <text evidence="1">The sequence shown here is derived from an EMBL/GenBank/DDBJ whole genome shotgun (WGS) entry which is preliminary data.</text>
</comment>
<protein>
    <submittedName>
        <fullName evidence="1">Uncharacterized protein</fullName>
    </submittedName>
</protein>
<dbReference type="EMBL" id="JAEFBK010000011">
    <property type="protein sequence ID" value="KAG7550432.1"/>
    <property type="molecule type" value="Genomic_DNA"/>
</dbReference>
<organism evidence="1 2">
    <name type="scientific">Arabidopsis thaliana x Arabidopsis arenosa</name>
    <dbReference type="NCBI Taxonomy" id="1240361"/>
    <lineage>
        <taxon>Eukaryota</taxon>
        <taxon>Viridiplantae</taxon>
        <taxon>Streptophyta</taxon>
        <taxon>Embryophyta</taxon>
        <taxon>Tracheophyta</taxon>
        <taxon>Spermatophyta</taxon>
        <taxon>Magnoliopsida</taxon>
        <taxon>eudicotyledons</taxon>
        <taxon>Gunneridae</taxon>
        <taxon>Pentapetalae</taxon>
        <taxon>rosids</taxon>
        <taxon>malvids</taxon>
        <taxon>Brassicales</taxon>
        <taxon>Brassicaceae</taxon>
        <taxon>Camelineae</taxon>
        <taxon>Arabidopsis</taxon>
    </lineage>
</organism>
<keyword evidence="2" id="KW-1185">Reference proteome</keyword>
<name>A0A8T1YWE8_9BRAS</name>
<accession>A0A8T1YWE8</accession>